<reference evidence="6 7" key="1">
    <citation type="submission" date="2023-11" db="EMBL/GenBank/DDBJ databases">
        <title>Novel species in genus Nocardioides.</title>
        <authorList>
            <person name="Zhou H."/>
        </authorList>
    </citation>
    <scope>NUCLEOTIDE SEQUENCE [LARGE SCALE GENOMIC DNA]</scope>
    <source>
        <strain evidence="6 7">S-58</strain>
    </source>
</reference>
<dbReference type="Gene3D" id="3.30.450.40">
    <property type="match status" value="1"/>
</dbReference>
<protein>
    <submittedName>
        <fullName evidence="6">GAF and ANTAR domain-containing protein</fullName>
    </submittedName>
</protein>
<evidence type="ECO:0000256" key="3">
    <source>
        <dbReference type="ARBA" id="ARBA00023015"/>
    </source>
</evidence>
<dbReference type="SMART" id="SM01012">
    <property type="entry name" value="ANTAR"/>
    <property type="match status" value="1"/>
</dbReference>
<accession>A0ABU5KC58</accession>
<evidence type="ECO:0000256" key="1">
    <source>
        <dbReference type="ARBA" id="ARBA00022679"/>
    </source>
</evidence>
<keyword evidence="2" id="KW-0418">Kinase</keyword>
<dbReference type="InterPro" id="IPR036388">
    <property type="entry name" value="WH-like_DNA-bd_sf"/>
</dbReference>
<dbReference type="InterPro" id="IPR012074">
    <property type="entry name" value="GAF_ANTAR"/>
</dbReference>
<organism evidence="6 7">
    <name type="scientific">Nocardioides renjunii</name>
    <dbReference type="NCBI Taxonomy" id="3095075"/>
    <lineage>
        <taxon>Bacteria</taxon>
        <taxon>Bacillati</taxon>
        <taxon>Actinomycetota</taxon>
        <taxon>Actinomycetes</taxon>
        <taxon>Propionibacteriales</taxon>
        <taxon>Nocardioidaceae</taxon>
        <taxon>Nocardioides</taxon>
    </lineage>
</organism>
<dbReference type="InterPro" id="IPR003018">
    <property type="entry name" value="GAF"/>
</dbReference>
<dbReference type="InterPro" id="IPR029016">
    <property type="entry name" value="GAF-like_dom_sf"/>
</dbReference>
<dbReference type="PROSITE" id="PS50921">
    <property type="entry name" value="ANTAR"/>
    <property type="match status" value="1"/>
</dbReference>
<proteinExistence type="predicted"/>
<keyword evidence="4" id="KW-0804">Transcription</keyword>
<evidence type="ECO:0000259" key="5">
    <source>
        <dbReference type="PROSITE" id="PS50921"/>
    </source>
</evidence>
<dbReference type="SMART" id="SM00065">
    <property type="entry name" value="GAF"/>
    <property type="match status" value="1"/>
</dbReference>
<evidence type="ECO:0000313" key="7">
    <source>
        <dbReference type="Proteomes" id="UP001291999"/>
    </source>
</evidence>
<dbReference type="Gene3D" id="1.10.10.10">
    <property type="entry name" value="Winged helix-like DNA-binding domain superfamily/Winged helix DNA-binding domain"/>
    <property type="match status" value="1"/>
</dbReference>
<keyword evidence="1" id="KW-0808">Transferase</keyword>
<dbReference type="SUPFAM" id="SSF55781">
    <property type="entry name" value="GAF domain-like"/>
    <property type="match status" value="1"/>
</dbReference>
<dbReference type="Proteomes" id="UP001291999">
    <property type="component" value="Unassembled WGS sequence"/>
</dbReference>
<gene>
    <name evidence="6" type="ORF">SFC79_10280</name>
</gene>
<dbReference type="PIRSF" id="PIRSF036625">
    <property type="entry name" value="GAF_ANTAR"/>
    <property type="match status" value="1"/>
</dbReference>
<feature type="domain" description="ANTAR" evidence="5">
    <location>
        <begin position="160"/>
        <end position="221"/>
    </location>
</feature>
<keyword evidence="3" id="KW-0805">Transcription regulation</keyword>
<evidence type="ECO:0000256" key="4">
    <source>
        <dbReference type="ARBA" id="ARBA00023163"/>
    </source>
</evidence>
<evidence type="ECO:0000313" key="6">
    <source>
        <dbReference type="EMBL" id="MDZ5662150.1"/>
    </source>
</evidence>
<name>A0ABU5KC58_9ACTN</name>
<keyword evidence="7" id="KW-1185">Reference proteome</keyword>
<sequence>MRETAPRLDEFTRLTRALAAAPDESTRLQLAVDSTVSLVTSCDHAGLTVNQRGGVLTRVGSDDVVQRANELQSELGEGPCLDVTRDQDTLVIPDLATARRYPTWAQRVHTELGVGSMMSLLVYTDQHSYGALSLYADIGRRFDADDLASAQAVAGHLAVTLSAGREIEHLSIAMHNRLTIGRAQGILMSTLDIDADAAFDYLRRMSMESNRKVVDLAEEIARTRALPPRP</sequence>
<comment type="caution">
    <text evidence="6">The sequence shown here is derived from an EMBL/GenBank/DDBJ whole genome shotgun (WGS) entry which is preliminary data.</text>
</comment>
<dbReference type="InterPro" id="IPR011006">
    <property type="entry name" value="CheY-like_superfamily"/>
</dbReference>
<dbReference type="Pfam" id="PF13185">
    <property type="entry name" value="GAF_2"/>
    <property type="match status" value="1"/>
</dbReference>
<evidence type="ECO:0000256" key="2">
    <source>
        <dbReference type="ARBA" id="ARBA00022777"/>
    </source>
</evidence>
<dbReference type="EMBL" id="JAXQPW010000002">
    <property type="protein sequence ID" value="MDZ5662150.1"/>
    <property type="molecule type" value="Genomic_DNA"/>
</dbReference>
<dbReference type="InterPro" id="IPR005561">
    <property type="entry name" value="ANTAR"/>
</dbReference>
<dbReference type="Pfam" id="PF03861">
    <property type="entry name" value="ANTAR"/>
    <property type="match status" value="1"/>
</dbReference>
<dbReference type="SUPFAM" id="SSF52172">
    <property type="entry name" value="CheY-like"/>
    <property type="match status" value="1"/>
</dbReference>
<dbReference type="RefSeq" id="WP_172272153.1">
    <property type="nucleotide sequence ID" value="NZ_CP141058.1"/>
</dbReference>